<reference evidence="2 3" key="1">
    <citation type="submission" date="2017-11" db="EMBL/GenBank/DDBJ databases">
        <title>De-novo sequencing of pomegranate (Punica granatum L.) genome.</title>
        <authorList>
            <person name="Akparov Z."/>
            <person name="Amiraslanov A."/>
            <person name="Hajiyeva S."/>
            <person name="Abbasov M."/>
            <person name="Kaur K."/>
            <person name="Hamwieh A."/>
            <person name="Solovyev V."/>
            <person name="Salamov A."/>
            <person name="Braich B."/>
            <person name="Kosarev P."/>
            <person name="Mahmoud A."/>
            <person name="Hajiyev E."/>
            <person name="Babayeva S."/>
            <person name="Izzatullayeva V."/>
            <person name="Mammadov A."/>
            <person name="Mammadov A."/>
            <person name="Sharifova S."/>
            <person name="Ojaghi J."/>
            <person name="Eynullazada K."/>
            <person name="Bayramov B."/>
            <person name="Abdulazimova A."/>
            <person name="Shahmuradov I."/>
        </authorList>
    </citation>
    <scope>NUCLEOTIDE SEQUENCE [LARGE SCALE GENOMIC DNA]</scope>
    <source>
        <strain evidence="3">cv. AG2017</strain>
        <tissue evidence="2">Leaf</tissue>
    </source>
</reference>
<keyword evidence="3" id="KW-1185">Reference proteome</keyword>
<dbReference type="AlphaFoldDB" id="A0A2I0I463"/>
<sequence length="125" mass="14075">MELNEDVTYEEEPVEILDKKEQILRTKRIPLVKVNNFEDEIFISGGDCETHETAGPGEIESGAQTAAGLDGIAKGARTTAEPGGIAKRGTNGRWTRRNRKRGPLMRYDDEDRRIIYLRLFAELVV</sequence>
<name>A0A2I0I463_PUNGR</name>
<organism evidence="2 3">
    <name type="scientific">Punica granatum</name>
    <name type="common">Pomegranate</name>
    <dbReference type="NCBI Taxonomy" id="22663"/>
    <lineage>
        <taxon>Eukaryota</taxon>
        <taxon>Viridiplantae</taxon>
        <taxon>Streptophyta</taxon>
        <taxon>Embryophyta</taxon>
        <taxon>Tracheophyta</taxon>
        <taxon>Spermatophyta</taxon>
        <taxon>Magnoliopsida</taxon>
        <taxon>eudicotyledons</taxon>
        <taxon>Gunneridae</taxon>
        <taxon>Pentapetalae</taxon>
        <taxon>rosids</taxon>
        <taxon>malvids</taxon>
        <taxon>Myrtales</taxon>
        <taxon>Lythraceae</taxon>
        <taxon>Punica</taxon>
    </lineage>
</organism>
<dbReference type="Proteomes" id="UP000233551">
    <property type="component" value="Unassembled WGS sequence"/>
</dbReference>
<comment type="caution">
    <text evidence="2">The sequence shown here is derived from an EMBL/GenBank/DDBJ whole genome shotgun (WGS) entry which is preliminary data.</text>
</comment>
<proteinExistence type="predicted"/>
<accession>A0A2I0I463</accession>
<evidence type="ECO:0000313" key="2">
    <source>
        <dbReference type="EMBL" id="PKI38236.1"/>
    </source>
</evidence>
<dbReference type="EMBL" id="PGOL01004185">
    <property type="protein sequence ID" value="PKI38236.1"/>
    <property type="molecule type" value="Genomic_DNA"/>
</dbReference>
<feature type="region of interest" description="Disordered" evidence="1">
    <location>
        <begin position="76"/>
        <end position="97"/>
    </location>
</feature>
<gene>
    <name evidence="2" type="ORF">CRG98_041375</name>
</gene>
<protein>
    <submittedName>
        <fullName evidence="2">Uncharacterized protein</fullName>
    </submittedName>
</protein>
<evidence type="ECO:0000313" key="3">
    <source>
        <dbReference type="Proteomes" id="UP000233551"/>
    </source>
</evidence>
<evidence type="ECO:0000256" key="1">
    <source>
        <dbReference type="SAM" id="MobiDB-lite"/>
    </source>
</evidence>